<gene>
    <name evidence="1" type="ORF">PIB30_075357</name>
</gene>
<name>A0ABU6QPI0_9FABA</name>
<keyword evidence="2" id="KW-1185">Reference proteome</keyword>
<sequence>MAGLLRKKKEKAAATTIREFYANAWRLEEHKNQPPTYTTQIRGTKISFSPESIHRVLKLRDTLLPNASSYHDRKANNNLRPDEVLACLCVKELNGLGTPMEDLTS</sequence>
<proteinExistence type="predicted"/>
<organism evidence="1 2">
    <name type="scientific">Stylosanthes scabra</name>
    <dbReference type="NCBI Taxonomy" id="79078"/>
    <lineage>
        <taxon>Eukaryota</taxon>
        <taxon>Viridiplantae</taxon>
        <taxon>Streptophyta</taxon>
        <taxon>Embryophyta</taxon>
        <taxon>Tracheophyta</taxon>
        <taxon>Spermatophyta</taxon>
        <taxon>Magnoliopsida</taxon>
        <taxon>eudicotyledons</taxon>
        <taxon>Gunneridae</taxon>
        <taxon>Pentapetalae</taxon>
        <taxon>rosids</taxon>
        <taxon>fabids</taxon>
        <taxon>Fabales</taxon>
        <taxon>Fabaceae</taxon>
        <taxon>Papilionoideae</taxon>
        <taxon>50 kb inversion clade</taxon>
        <taxon>dalbergioids sensu lato</taxon>
        <taxon>Dalbergieae</taxon>
        <taxon>Pterocarpus clade</taxon>
        <taxon>Stylosanthes</taxon>
    </lineage>
</organism>
<evidence type="ECO:0000313" key="1">
    <source>
        <dbReference type="EMBL" id="MED6113927.1"/>
    </source>
</evidence>
<reference evidence="1 2" key="1">
    <citation type="journal article" date="2023" name="Plants (Basel)">
        <title>Bridging the Gap: Combining Genomics and Transcriptomics Approaches to Understand Stylosanthes scabra, an Orphan Legume from the Brazilian Caatinga.</title>
        <authorList>
            <person name="Ferreira-Neto J.R.C."/>
            <person name="da Silva M.D."/>
            <person name="Binneck E."/>
            <person name="de Melo N.F."/>
            <person name="da Silva R.H."/>
            <person name="de Melo A.L.T.M."/>
            <person name="Pandolfi V."/>
            <person name="Bustamante F.O."/>
            <person name="Brasileiro-Vidal A.C."/>
            <person name="Benko-Iseppon A.M."/>
        </authorList>
    </citation>
    <scope>NUCLEOTIDE SEQUENCE [LARGE SCALE GENOMIC DNA]</scope>
    <source>
        <tissue evidence="1">Leaves</tissue>
    </source>
</reference>
<protein>
    <submittedName>
        <fullName evidence="1">Uncharacterized protein</fullName>
    </submittedName>
</protein>
<accession>A0ABU6QPI0</accession>
<comment type="caution">
    <text evidence="1">The sequence shown here is derived from an EMBL/GenBank/DDBJ whole genome shotgun (WGS) entry which is preliminary data.</text>
</comment>
<dbReference type="EMBL" id="JASCZI010000958">
    <property type="protein sequence ID" value="MED6113927.1"/>
    <property type="molecule type" value="Genomic_DNA"/>
</dbReference>
<dbReference type="Proteomes" id="UP001341840">
    <property type="component" value="Unassembled WGS sequence"/>
</dbReference>
<evidence type="ECO:0000313" key="2">
    <source>
        <dbReference type="Proteomes" id="UP001341840"/>
    </source>
</evidence>